<dbReference type="InterPro" id="IPR053170">
    <property type="entry name" value="Transcription_regulator"/>
</dbReference>
<dbReference type="Proteomes" id="UP000632138">
    <property type="component" value="Unassembled WGS sequence"/>
</dbReference>
<keyword evidence="1" id="KW-0472">Membrane</keyword>
<evidence type="ECO:0000256" key="1">
    <source>
        <dbReference type="SAM" id="Phobius"/>
    </source>
</evidence>
<feature type="transmembrane region" description="Helical" evidence="1">
    <location>
        <begin position="141"/>
        <end position="163"/>
    </location>
</feature>
<dbReference type="InterPro" id="IPR007404">
    <property type="entry name" value="YdjM-like"/>
</dbReference>
<proteinExistence type="predicted"/>
<organism evidence="2 3">
    <name type="scientific">Paractinoplanes ovalisporus</name>
    <dbReference type="NCBI Taxonomy" id="2810368"/>
    <lineage>
        <taxon>Bacteria</taxon>
        <taxon>Bacillati</taxon>
        <taxon>Actinomycetota</taxon>
        <taxon>Actinomycetes</taxon>
        <taxon>Micromonosporales</taxon>
        <taxon>Micromonosporaceae</taxon>
        <taxon>Paractinoplanes</taxon>
    </lineage>
</organism>
<dbReference type="EMBL" id="JAENHP010000051">
    <property type="protein sequence ID" value="MBM2623897.1"/>
    <property type="molecule type" value="Genomic_DNA"/>
</dbReference>
<dbReference type="Pfam" id="PF04307">
    <property type="entry name" value="YdjM"/>
    <property type="match status" value="1"/>
</dbReference>
<feature type="transmembrane region" description="Helical" evidence="1">
    <location>
        <begin position="104"/>
        <end position="121"/>
    </location>
</feature>
<feature type="transmembrane region" description="Helical" evidence="1">
    <location>
        <begin position="74"/>
        <end position="92"/>
    </location>
</feature>
<name>A0ABS2AVK6_9ACTN</name>
<dbReference type="PANTHER" id="PTHR40031:SF1">
    <property type="entry name" value="MEMBRANE-BOUND METAL-DEPENDENT HYDROLASE"/>
    <property type="match status" value="1"/>
</dbReference>
<dbReference type="RefSeq" id="WP_203384248.1">
    <property type="nucleotide sequence ID" value="NZ_JAENHP010000051.1"/>
</dbReference>
<dbReference type="GO" id="GO:0016787">
    <property type="term" value="F:hydrolase activity"/>
    <property type="evidence" value="ECO:0007669"/>
    <property type="project" value="UniProtKB-KW"/>
</dbReference>
<keyword evidence="1" id="KW-0812">Transmembrane</keyword>
<feature type="transmembrane region" description="Helical" evidence="1">
    <location>
        <begin position="215"/>
        <end position="234"/>
    </location>
</feature>
<dbReference type="PANTHER" id="PTHR40031">
    <property type="entry name" value="HYPOTHETICAL MEMBRANE SPANNING PROTEIN"/>
    <property type="match status" value="1"/>
</dbReference>
<comment type="caution">
    <text evidence="2">The sequence shown here is derived from an EMBL/GenBank/DDBJ whole genome shotgun (WGS) entry which is preliminary data.</text>
</comment>
<keyword evidence="1" id="KW-1133">Transmembrane helix</keyword>
<accession>A0ABS2AVK6</accession>
<sequence length="412" mass="44274">MDNLTHTLISVMVGEAIHRSMPPSAVLSDRSRRGIALTVMAVGGNLPDADVFYTLWTGSTLDNVLHHRGHTHTVTGALGLSLVLFLAVGLGWRCRRVKPGRADVGLVAGLSVLAPLLHIGLDLTNNYGVHPFWPVDNRWYYGDAVFIVEPMLWACAAALLFVLPSRTMRILIAVVLAAGLGLSWFSGYVPLSFAAVLTLLTAGLVAISQYAPARVALAGGLAAWLALTATFLVATRTAEHRIEALLADRFPAARTLDISLTPMPANPICREVFAVQRTADQYVVRRAFHSLAPGWVTATGCERSYPIGSDATAQLQPIAQPATREIVWKGELVMPGGLLAQLGSQYCAVGALLQFARAPWAAPRGDGWIAGDLRLDHEPGLGLTEIKVSPTTDECPRLPAPWVPPREDLLDD</sequence>
<reference evidence="2 3" key="1">
    <citation type="submission" date="2021-01" db="EMBL/GenBank/DDBJ databases">
        <title>Actinoplanes sp. nov. LDG1-06 isolated from lichen.</title>
        <authorList>
            <person name="Saeng-In P."/>
            <person name="Phongsopitanun W."/>
            <person name="Kanchanasin P."/>
            <person name="Yuki M."/>
            <person name="Kudo T."/>
            <person name="Ohkuma M."/>
            <person name="Tanasupawat S."/>
        </authorList>
    </citation>
    <scope>NUCLEOTIDE SEQUENCE [LARGE SCALE GENOMIC DNA]</scope>
    <source>
        <strain evidence="2 3">LDG1-06</strain>
    </source>
</reference>
<keyword evidence="2" id="KW-0378">Hydrolase</keyword>
<protein>
    <submittedName>
        <fullName evidence="2">Metal-dependent hydrolase</fullName>
    </submittedName>
</protein>
<gene>
    <name evidence="2" type="ORF">JIG36_51260</name>
</gene>
<evidence type="ECO:0000313" key="3">
    <source>
        <dbReference type="Proteomes" id="UP000632138"/>
    </source>
</evidence>
<keyword evidence="3" id="KW-1185">Reference proteome</keyword>
<feature type="transmembrane region" description="Helical" evidence="1">
    <location>
        <begin position="170"/>
        <end position="185"/>
    </location>
</feature>
<evidence type="ECO:0000313" key="2">
    <source>
        <dbReference type="EMBL" id="MBM2623897.1"/>
    </source>
</evidence>